<dbReference type="AlphaFoldDB" id="A0A2H0X017"/>
<feature type="transmembrane region" description="Helical" evidence="8">
    <location>
        <begin position="131"/>
        <end position="153"/>
    </location>
</feature>
<dbReference type="InterPro" id="IPR002549">
    <property type="entry name" value="AI-2E-like"/>
</dbReference>
<dbReference type="EMBL" id="PEYY01000028">
    <property type="protein sequence ID" value="PIS18175.1"/>
    <property type="molecule type" value="Genomic_DNA"/>
</dbReference>
<dbReference type="GO" id="GO:0005886">
    <property type="term" value="C:plasma membrane"/>
    <property type="evidence" value="ECO:0007669"/>
    <property type="project" value="UniProtKB-SubCell"/>
</dbReference>
<dbReference type="GO" id="GO:0055085">
    <property type="term" value="P:transmembrane transport"/>
    <property type="evidence" value="ECO:0007669"/>
    <property type="project" value="TreeGrafter"/>
</dbReference>
<evidence type="ECO:0000256" key="7">
    <source>
        <dbReference type="ARBA" id="ARBA00023136"/>
    </source>
</evidence>
<evidence type="ECO:0000256" key="5">
    <source>
        <dbReference type="ARBA" id="ARBA00022692"/>
    </source>
</evidence>
<keyword evidence="4" id="KW-1003">Cell membrane</keyword>
<gene>
    <name evidence="9" type="ORF">COT54_00700</name>
</gene>
<accession>A0A2H0X017</accession>
<feature type="transmembrane region" description="Helical" evidence="8">
    <location>
        <begin position="195"/>
        <end position="218"/>
    </location>
</feature>
<evidence type="ECO:0000313" key="9">
    <source>
        <dbReference type="EMBL" id="PIS18175.1"/>
    </source>
</evidence>
<reference evidence="10" key="1">
    <citation type="submission" date="2017-09" db="EMBL/GenBank/DDBJ databases">
        <title>Depth-based differentiation of microbial function through sediment-hosted aquifers and enrichment of novel symbionts in the deep terrestrial subsurface.</title>
        <authorList>
            <person name="Probst A.J."/>
            <person name="Ladd B."/>
            <person name="Jarett J.K."/>
            <person name="Geller-Mcgrath D.E."/>
            <person name="Sieber C.M.K."/>
            <person name="Emerson J.B."/>
            <person name="Anantharaman K."/>
            <person name="Thomas B.C."/>
            <person name="Malmstrom R."/>
            <person name="Stieglmeier M."/>
            <person name="Klingl A."/>
            <person name="Woyke T."/>
            <person name="Ryan C.M."/>
            <person name="Banfield J.F."/>
        </authorList>
    </citation>
    <scope>NUCLEOTIDE SEQUENCE [LARGE SCALE GENOMIC DNA]</scope>
</reference>
<feature type="transmembrane region" description="Helical" evidence="8">
    <location>
        <begin position="285"/>
        <end position="312"/>
    </location>
</feature>
<comment type="subcellular location">
    <subcellularLocation>
        <location evidence="1">Cell membrane</location>
        <topology evidence="1">Multi-pass membrane protein</topology>
    </subcellularLocation>
</comment>
<keyword evidence="6 8" id="KW-1133">Transmembrane helix</keyword>
<keyword evidence="5 8" id="KW-0812">Transmembrane</keyword>
<dbReference type="Proteomes" id="UP000229574">
    <property type="component" value="Unassembled WGS sequence"/>
</dbReference>
<feature type="transmembrane region" description="Helical" evidence="8">
    <location>
        <begin position="33"/>
        <end position="50"/>
    </location>
</feature>
<sequence>METRKIEISQKTIIFTVGFLLSLWLVYQVRSIIILLFIAFILMTAVNPLVRLAKKIKIPTIVVMLIVYFGLIALISTVVASLVPAVVQQTKDLTLVLPTYMHNLENVFNAQFDPNMVGGYLNSIPSNLLKIAVGAFSNVLDILVVFFMAYYLVLERPQLHKYLLSFFSKHEAEEKAEALVLAVERQVGGWVRGELLLMAIIGIMTYMGLIILGVPYALPLAVMAGLLEAVPNLGPTIAAIPAVIIGLTVSPIIAVGTIILSIIIQQLENNLIVPKVMQSATGTKPLITILVLLVGFTLGGIAGTVLSMPIFLTIQTVIKAFNPELRERS</sequence>
<evidence type="ECO:0000256" key="8">
    <source>
        <dbReference type="SAM" id="Phobius"/>
    </source>
</evidence>
<evidence type="ECO:0000256" key="4">
    <source>
        <dbReference type="ARBA" id="ARBA00022475"/>
    </source>
</evidence>
<comment type="caution">
    <text evidence="9">The sequence shown here is derived from an EMBL/GenBank/DDBJ whole genome shotgun (WGS) entry which is preliminary data.</text>
</comment>
<dbReference type="PANTHER" id="PTHR21716">
    <property type="entry name" value="TRANSMEMBRANE PROTEIN"/>
    <property type="match status" value="1"/>
</dbReference>
<evidence type="ECO:0000256" key="2">
    <source>
        <dbReference type="ARBA" id="ARBA00009773"/>
    </source>
</evidence>
<protein>
    <recommendedName>
        <fullName evidence="11">AI-2E family transporter</fullName>
    </recommendedName>
</protein>
<evidence type="ECO:0008006" key="11">
    <source>
        <dbReference type="Google" id="ProtNLM"/>
    </source>
</evidence>
<organism evidence="9 10">
    <name type="scientific">Candidatus Collierbacteria bacterium CG09_land_8_20_14_0_10_46_12</name>
    <dbReference type="NCBI Taxonomy" id="1974533"/>
    <lineage>
        <taxon>Bacteria</taxon>
        <taxon>Candidatus Collieribacteriota</taxon>
    </lineage>
</organism>
<dbReference type="Pfam" id="PF01594">
    <property type="entry name" value="AI-2E_transport"/>
    <property type="match status" value="1"/>
</dbReference>
<evidence type="ECO:0000256" key="6">
    <source>
        <dbReference type="ARBA" id="ARBA00022989"/>
    </source>
</evidence>
<name>A0A2H0X017_9BACT</name>
<evidence type="ECO:0000256" key="3">
    <source>
        <dbReference type="ARBA" id="ARBA00022448"/>
    </source>
</evidence>
<feature type="transmembrane region" description="Helical" evidence="8">
    <location>
        <begin position="12"/>
        <end position="27"/>
    </location>
</feature>
<evidence type="ECO:0000313" key="10">
    <source>
        <dbReference type="Proteomes" id="UP000229574"/>
    </source>
</evidence>
<feature type="transmembrane region" description="Helical" evidence="8">
    <location>
        <begin position="62"/>
        <end position="87"/>
    </location>
</feature>
<keyword evidence="7 8" id="KW-0472">Membrane</keyword>
<comment type="similarity">
    <text evidence="2">Belongs to the autoinducer-2 exporter (AI-2E) (TC 2.A.86) family.</text>
</comment>
<proteinExistence type="inferred from homology"/>
<keyword evidence="3" id="KW-0813">Transport</keyword>
<dbReference type="PANTHER" id="PTHR21716:SF53">
    <property type="entry name" value="PERMEASE PERM-RELATED"/>
    <property type="match status" value="1"/>
</dbReference>
<evidence type="ECO:0000256" key="1">
    <source>
        <dbReference type="ARBA" id="ARBA00004651"/>
    </source>
</evidence>
<feature type="transmembrane region" description="Helical" evidence="8">
    <location>
        <begin position="238"/>
        <end position="264"/>
    </location>
</feature>